<name>A0A4C1V476_EUMVA</name>
<feature type="region of interest" description="Disordered" evidence="1">
    <location>
        <begin position="66"/>
        <end position="86"/>
    </location>
</feature>
<reference evidence="2 3" key="1">
    <citation type="journal article" date="2019" name="Commun. Biol.">
        <title>The bagworm genome reveals a unique fibroin gene that provides high tensile strength.</title>
        <authorList>
            <person name="Kono N."/>
            <person name="Nakamura H."/>
            <person name="Ohtoshi R."/>
            <person name="Tomita M."/>
            <person name="Numata K."/>
            <person name="Arakawa K."/>
        </authorList>
    </citation>
    <scope>NUCLEOTIDE SEQUENCE [LARGE SCALE GENOMIC DNA]</scope>
</reference>
<keyword evidence="3" id="KW-1185">Reference proteome</keyword>
<evidence type="ECO:0000313" key="2">
    <source>
        <dbReference type="EMBL" id="GBP33340.1"/>
    </source>
</evidence>
<comment type="caution">
    <text evidence="2">The sequence shown here is derived from an EMBL/GenBank/DDBJ whole genome shotgun (WGS) entry which is preliminary data.</text>
</comment>
<organism evidence="2 3">
    <name type="scientific">Eumeta variegata</name>
    <name type="common">Bagworm moth</name>
    <name type="synonym">Eumeta japonica</name>
    <dbReference type="NCBI Taxonomy" id="151549"/>
    <lineage>
        <taxon>Eukaryota</taxon>
        <taxon>Metazoa</taxon>
        <taxon>Ecdysozoa</taxon>
        <taxon>Arthropoda</taxon>
        <taxon>Hexapoda</taxon>
        <taxon>Insecta</taxon>
        <taxon>Pterygota</taxon>
        <taxon>Neoptera</taxon>
        <taxon>Endopterygota</taxon>
        <taxon>Lepidoptera</taxon>
        <taxon>Glossata</taxon>
        <taxon>Ditrysia</taxon>
        <taxon>Tineoidea</taxon>
        <taxon>Psychidae</taxon>
        <taxon>Oiketicinae</taxon>
        <taxon>Eumeta</taxon>
    </lineage>
</organism>
<evidence type="ECO:0000313" key="3">
    <source>
        <dbReference type="Proteomes" id="UP000299102"/>
    </source>
</evidence>
<accession>A0A4C1V476</accession>
<dbReference type="AlphaFoldDB" id="A0A4C1V476"/>
<gene>
    <name evidence="2" type="ORF">EVAR_30930_1</name>
</gene>
<sequence length="86" mass="9608">MHLEYIGSRFTDVTIRMDKKVHQEIDNGTGVETECGTGVTVKRVTAIETEIVLGPESKVGTRLRWTPQSFNTKDEEAHSTSTRAKT</sequence>
<dbReference type="EMBL" id="BGZK01000272">
    <property type="protein sequence ID" value="GBP33340.1"/>
    <property type="molecule type" value="Genomic_DNA"/>
</dbReference>
<dbReference type="Proteomes" id="UP000299102">
    <property type="component" value="Unassembled WGS sequence"/>
</dbReference>
<evidence type="ECO:0000256" key="1">
    <source>
        <dbReference type="SAM" id="MobiDB-lite"/>
    </source>
</evidence>
<proteinExistence type="predicted"/>
<protein>
    <submittedName>
        <fullName evidence="2">Uncharacterized protein</fullName>
    </submittedName>
</protein>